<protein>
    <recommendedName>
        <fullName evidence="1">MOSC domain-containing protein</fullName>
    </recommendedName>
</protein>
<sequence>MGRVQEIRVFPVRSLAGTAVPTAAIGPDGLAGDRTWTVVDADGRPVRAKEAPGIAGLDGAGVDEEQLSAAAGRPVHLAALPPQPGVAPVHLVSEQAIDRAARGEVPEGCSADDPRANLLVSLDEGGDERAWVGQEVRIGDAVLRVTRTPKHCLGVYADVVTPGTAQAGDAVLLIGNPGPSH</sequence>
<dbReference type="InterPro" id="IPR005302">
    <property type="entry name" value="MoCF_Sase_C"/>
</dbReference>
<gene>
    <name evidence="2" type="ORF">SAMN06272739_4014</name>
</gene>
<dbReference type="GO" id="GO:0003824">
    <property type="term" value="F:catalytic activity"/>
    <property type="evidence" value="ECO:0007669"/>
    <property type="project" value="InterPro"/>
</dbReference>
<dbReference type="GO" id="GO:0030151">
    <property type="term" value="F:molybdenum ion binding"/>
    <property type="evidence" value="ECO:0007669"/>
    <property type="project" value="InterPro"/>
</dbReference>
<organism evidence="2 3">
    <name type="scientific">Blastococcus haudaquaticus</name>
    <dbReference type="NCBI Taxonomy" id="1938745"/>
    <lineage>
        <taxon>Bacteria</taxon>
        <taxon>Bacillati</taxon>
        <taxon>Actinomycetota</taxon>
        <taxon>Actinomycetes</taxon>
        <taxon>Geodermatophilales</taxon>
        <taxon>Geodermatophilaceae</taxon>
        <taxon>Blastococcus</taxon>
    </lineage>
</organism>
<proteinExistence type="predicted"/>
<dbReference type="EMBL" id="OCNK01000006">
    <property type="protein sequence ID" value="SOE03160.1"/>
    <property type="molecule type" value="Genomic_DNA"/>
</dbReference>
<dbReference type="InterPro" id="IPR005303">
    <property type="entry name" value="MOCOS_middle"/>
</dbReference>
<evidence type="ECO:0000313" key="3">
    <source>
        <dbReference type="Proteomes" id="UP000219482"/>
    </source>
</evidence>
<dbReference type="InterPro" id="IPR011037">
    <property type="entry name" value="Pyrv_Knase-like_insert_dom_sf"/>
</dbReference>
<name>A0A286H5T7_9ACTN</name>
<evidence type="ECO:0000313" key="2">
    <source>
        <dbReference type="EMBL" id="SOE03160.1"/>
    </source>
</evidence>
<reference evidence="3" key="1">
    <citation type="submission" date="2017-09" db="EMBL/GenBank/DDBJ databases">
        <authorList>
            <person name="Varghese N."/>
            <person name="Submissions S."/>
        </authorList>
    </citation>
    <scope>NUCLEOTIDE SEQUENCE [LARGE SCALE GENOMIC DNA]</scope>
    <source>
        <strain evidence="3">DSM 44270</strain>
    </source>
</reference>
<dbReference type="SUPFAM" id="SSF50800">
    <property type="entry name" value="PK beta-barrel domain-like"/>
    <property type="match status" value="1"/>
</dbReference>
<evidence type="ECO:0000259" key="1">
    <source>
        <dbReference type="PROSITE" id="PS51340"/>
    </source>
</evidence>
<dbReference type="Proteomes" id="UP000219482">
    <property type="component" value="Unassembled WGS sequence"/>
</dbReference>
<accession>A0A286H5T7</accession>
<dbReference type="PROSITE" id="PS51340">
    <property type="entry name" value="MOSC"/>
    <property type="match status" value="1"/>
</dbReference>
<dbReference type="GO" id="GO:0030170">
    <property type="term" value="F:pyridoxal phosphate binding"/>
    <property type="evidence" value="ECO:0007669"/>
    <property type="project" value="InterPro"/>
</dbReference>
<dbReference type="OrthoDB" id="9793178at2"/>
<keyword evidence="3" id="KW-1185">Reference proteome</keyword>
<dbReference type="Pfam" id="PF03476">
    <property type="entry name" value="MOSC_N"/>
    <property type="match status" value="1"/>
</dbReference>
<feature type="domain" description="MOSC" evidence="1">
    <location>
        <begin position="46"/>
        <end position="181"/>
    </location>
</feature>
<dbReference type="AlphaFoldDB" id="A0A286H5T7"/>